<dbReference type="PROSITE" id="PS51755">
    <property type="entry name" value="OMPR_PHOB"/>
    <property type="match status" value="1"/>
</dbReference>
<keyword evidence="4 7" id="KW-0238">DNA-binding</keyword>
<dbReference type="Pfam" id="PF00486">
    <property type="entry name" value="Trans_reg_C"/>
    <property type="match status" value="1"/>
</dbReference>
<dbReference type="CDD" id="cd17574">
    <property type="entry name" value="REC_OmpR"/>
    <property type="match status" value="1"/>
</dbReference>
<keyword evidence="5" id="KW-0804">Transcription</keyword>
<dbReference type="RefSeq" id="WP_056952795.1">
    <property type="nucleotide sequence ID" value="NZ_AZDY01000037.1"/>
</dbReference>
<evidence type="ECO:0000256" key="1">
    <source>
        <dbReference type="ARBA" id="ARBA00022553"/>
    </source>
</evidence>
<gene>
    <name evidence="10" type="ORF">FC78_GL002135</name>
</gene>
<accession>A0A0R1KIY4</accession>
<feature type="modified residue" description="4-aspartylphosphate" evidence="6">
    <location>
        <position position="52"/>
    </location>
</feature>
<organism evidence="10 11">
    <name type="scientific">Companilactobacillus bobalius DSM 19674</name>
    <dbReference type="NCBI Taxonomy" id="1423788"/>
    <lineage>
        <taxon>Bacteria</taxon>
        <taxon>Bacillati</taxon>
        <taxon>Bacillota</taxon>
        <taxon>Bacilli</taxon>
        <taxon>Lactobacillales</taxon>
        <taxon>Lactobacillaceae</taxon>
        <taxon>Companilactobacillus</taxon>
        <taxon>Companilactobacillus bobalius</taxon>
    </lineage>
</organism>
<feature type="domain" description="OmpR/PhoB-type" evidence="9">
    <location>
        <begin position="125"/>
        <end position="223"/>
    </location>
</feature>
<sequence length="223" mass="25452">MHSKILIIEDNEDIQALLFDVLSNDYLIYKALDGVSGINEFKNVQPDLIILDLMLPQINGESVLKVIRNQSQIPIIVLTAIQSKEKTVALLNDGANDYLTKPFDIAELQARISVQLRNQTQPDDNHLLSYDNITLNDQTHEVTANNQPLVLSKKEFNLLQILLAHPHQVYEKSQLFQMVWHEEYFESSDNTLNVHISNLRHKLTEATGNNYIVSIWGIGIRLV</sequence>
<dbReference type="InterPro" id="IPR011006">
    <property type="entry name" value="CheY-like_superfamily"/>
</dbReference>
<evidence type="ECO:0000256" key="3">
    <source>
        <dbReference type="ARBA" id="ARBA00023015"/>
    </source>
</evidence>
<protein>
    <submittedName>
        <fullName evidence="10">Response regulator receiver domain protein</fullName>
    </submittedName>
</protein>
<keyword evidence="3" id="KW-0805">Transcription regulation</keyword>
<dbReference type="SUPFAM" id="SSF52172">
    <property type="entry name" value="CheY-like"/>
    <property type="match status" value="1"/>
</dbReference>
<dbReference type="SMART" id="SM00448">
    <property type="entry name" value="REC"/>
    <property type="match status" value="1"/>
</dbReference>
<evidence type="ECO:0000256" key="7">
    <source>
        <dbReference type="PROSITE-ProRule" id="PRU01091"/>
    </source>
</evidence>
<keyword evidence="1 6" id="KW-0597">Phosphoprotein</keyword>
<evidence type="ECO:0000313" key="10">
    <source>
        <dbReference type="EMBL" id="KRK83324.1"/>
    </source>
</evidence>
<evidence type="ECO:0000256" key="6">
    <source>
        <dbReference type="PROSITE-ProRule" id="PRU00169"/>
    </source>
</evidence>
<dbReference type="AlphaFoldDB" id="A0A0R1KIY4"/>
<dbReference type="PATRIC" id="fig|1423788.3.peg.2203"/>
<name>A0A0R1KIY4_9LACO</name>
<dbReference type="PROSITE" id="PS50110">
    <property type="entry name" value="RESPONSE_REGULATORY"/>
    <property type="match status" value="1"/>
</dbReference>
<proteinExistence type="predicted"/>
<dbReference type="GO" id="GO:0032993">
    <property type="term" value="C:protein-DNA complex"/>
    <property type="evidence" value="ECO:0007669"/>
    <property type="project" value="TreeGrafter"/>
</dbReference>
<dbReference type="InterPro" id="IPR001867">
    <property type="entry name" value="OmpR/PhoB-type_DNA-bd"/>
</dbReference>
<evidence type="ECO:0000256" key="2">
    <source>
        <dbReference type="ARBA" id="ARBA00023012"/>
    </source>
</evidence>
<dbReference type="GO" id="GO:0006355">
    <property type="term" value="P:regulation of DNA-templated transcription"/>
    <property type="evidence" value="ECO:0007669"/>
    <property type="project" value="InterPro"/>
</dbReference>
<dbReference type="Gene3D" id="1.10.10.10">
    <property type="entry name" value="Winged helix-like DNA-binding domain superfamily/Winged helix DNA-binding domain"/>
    <property type="match status" value="1"/>
</dbReference>
<evidence type="ECO:0000313" key="11">
    <source>
        <dbReference type="Proteomes" id="UP000051515"/>
    </source>
</evidence>
<feature type="domain" description="Response regulatory" evidence="8">
    <location>
        <begin position="4"/>
        <end position="116"/>
    </location>
</feature>
<dbReference type="GO" id="GO:0005829">
    <property type="term" value="C:cytosol"/>
    <property type="evidence" value="ECO:0007669"/>
    <property type="project" value="TreeGrafter"/>
</dbReference>
<dbReference type="STRING" id="1423788.FC78_GL002135"/>
<dbReference type="PANTHER" id="PTHR48111">
    <property type="entry name" value="REGULATOR OF RPOS"/>
    <property type="match status" value="1"/>
</dbReference>
<evidence type="ECO:0000259" key="8">
    <source>
        <dbReference type="PROSITE" id="PS50110"/>
    </source>
</evidence>
<dbReference type="SMART" id="SM00862">
    <property type="entry name" value="Trans_reg_C"/>
    <property type="match status" value="1"/>
</dbReference>
<dbReference type="Proteomes" id="UP000051515">
    <property type="component" value="Unassembled WGS sequence"/>
</dbReference>
<dbReference type="CDD" id="cd00383">
    <property type="entry name" value="trans_reg_C"/>
    <property type="match status" value="1"/>
</dbReference>
<keyword evidence="11" id="KW-1185">Reference proteome</keyword>
<evidence type="ECO:0000256" key="4">
    <source>
        <dbReference type="ARBA" id="ARBA00023125"/>
    </source>
</evidence>
<dbReference type="EMBL" id="AZDY01000037">
    <property type="protein sequence ID" value="KRK83324.1"/>
    <property type="molecule type" value="Genomic_DNA"/>
</dbReference>
<dbReference type="InterPro" id="IPR039420">
    <property type="entry name" value="WalR-like"/>
</dbReference>
<dbReference type="InterPro" id="IPR036388">
    <property type="entry name" value="WH-like_DNA-bd_sf"/>
</dbReference>
<feature type="DNA-binding region" description="OmpR/PhoB-type" evidence="7">
    <location>
        <begin position="125"/>
        <end position="223"/>
    </location>
</feature>
<comment type="caution">
    <text evidence="10">The sequence shown here is derived from an EMBL/GenBank/DDBJ whole genome shotgun (WGS) entry which is preliminary data.</text>
</comment>
<dbReference type="GO" id="GO:0000156">
    <property type="term" value="F:phosphorelay response regulator activity"/>
    <property type="evidence" value="ECO:0007669"/>
    <property type="project" value="TreeGrafter"/>
</dbReference>
<dbReference type="Pfam" id="PF00072">
    <property type="entry name" value="Response_reg"/>
    <property type="match status" value="1"/>
</dbReference>
<dbReference type="PANTHER" id="PTHR48111:SF2">
    <property type="entry name" value="RESPONSE REGULATOR SAER"/>
    <property type="match status" value="1"/>
</dbReference>
<evidence type="ECO:0000259" key="9">
    <source>
        <dbReference type="PROSITE" id="PS51755"/>
    </source>
</evidence>
<dbReference type="GO" id="GO:0000976">
    <property type="term" value="F:transcription cis-regulatory region binding"/>
    <property type="evidence" value="ECO:0007669"/>
    <property type="project" value="TreeGrafter"/>
</dbReference>
<reference evidence="10 11" key="1">
    <citation type="journal article" date="2015" name="Genome Announc.">
        <title>Expanding the biotechnology potential of lactobacilli through comparative genomics of 213 strains and associated genera.</title>
        <authorList>
            <person name="Sun Z."/>
            <person name="Harris H.M."/>
            <person name="McCann A."/>
            <person name="Guo C."/>
            <person name="Argimon S."/>
            <person name="Zhang W."/>
            <person name="Yang X."/>
            <person name="Jeffery I.B."/>
            <person name="Cooney J.C."/>
            <person name="Kagawa T.F."/>
            <person name="Liu W."/>
            <person name="Song Y."/>
            <person name="Salvetti E."/>
            <person name="Wrobel A."/>
            <person name="Rasinkangas P."/>
            <person name="Parkhill J."/>
            <person name="Rea M.C."/>
            <person name="O'Sullivan O."/>
            <person name="Ritari J."/>
            <person name="Douillard F.P."/>
            <person name="Paul Ross R."/>
            <person name="Yang R."/>
            <person name="Briner A.E."/>
            <person name="Felis G.E."/>
            <person name="de Vos W.M."/>
            <person name="Barrangou R."/>
            <person name="Klaenhammer T.R."/>
            <person name="Caufield P.W."/>
            <person name="Cui Y."/>
            <person name="Zhang H."/>
            <person name="O'Toole P.W."/>
        </authorList>
    </citation>
    <scope>NUCLEOTIDE SEQUENCE [LARGE SCALE GENOMIC DNA]</scope>
    <source>
        <strain evidence="10 11">DSM 19674</strain>
    </source>
</reference>
<dbReference type="Gene3D" id="3.40.50.2300">
    <property type="match status" value="1"/>
</dbReference>
<dbReference type="OrthoDB" id="1655504at2"/>
<dbReference type="InterPro" id="IPR001789">
    <property type="entry name" value="Sig_transdc_resp-reg_receiver"/>
</dbReference>
<evidence type="ECO:0000256" key="5">
    <source>
        <dbReference type="ARBA" id="ARBA00023163"/>
    </source>
</evidence>
<keyword evidence="2" id="KW-0902">Two-component regulatory system</keyword>